<evidence type="ECO:0000313" key="1">
    <source>
        <dbReference type="EMBL" id="QOR59907.1"/>
    </source>
</evidence>
<protein>
    <submittedName>
        <fullName evidence="1">Uncharacterized protein</fullName>
    </submittedName>
</protein>
<proteinExistence type="predicted"/>
<dbReference type="RefSeq" id="YP_010112065.1">
    <property type="nucleotide sequence ID" value="NC_055887.1"/>
</dbReference>
<sequence>MAKKYDNDKGFLVIEMSIREAVFTCNFGYIIPNGIPVIIDDNTNEVIRGNVYYVAALNRVFCKESYEDWYENATRCKEDIPYEEKHFNYYAEKLGI</sequence>
<accession>A0A7M1RZQ8</accession>
<organism evidence="1 2">
    <name type="scientific">uncultured phage cr271_1</name>
    <dbReference type="NCBI Taxonomy" id="2772078"/>
    <lineage>
        <taxon>Viruses</taxon>
        <taxon>Duplodnaviria</taxon>
        <taxon>Heunggongvirae</taxon>
        <taxon>Uroviricota</taxon>
        <taxon>Caudoviricetes</taxon>
        <taxon>Crassvirales</taxon>
        <taxon>Intestiviridae</taxon>
        <taxon>Obtuvirinae</taxon>
        <taxon>Hacihdavirus</taxon>
        <taxon>Hacihdavirus animalis</taxon>
    </lineage>
</organism>
<reference evidence="1 2" key="1">
    <citation type="submission" date="2020-07" db="EMBL/GenBank/DDBJ databases">
        <title>Taxonomic proposal: Crassvirales, a new order of highly abundant and diverse bacterial viruses.</title>
        <authorList>
            <person name="Shkoporov A.N."/>
            <person name="Stockdale S.R."/>
            <person name="Guerin E."/>
            <person name="Ross R.P."/>
            <person name="Hill C."/>
        </authorList>
    </citation>
    <scope>NUCLEOTIDE SEQUENCE [LARGE SCALE GENOMIC DNA]</scope>
</reference>
<evidence type="ECO:0000313" key="2">
    <source>
        <dbReference type="Proteomes" id="UP000593898"/>
    </source>
</evidence>
<dbReference type="GeneID" id="65130523"/>
<keyword evidence="2" id="KW-1185">Reference proteome</keyword>
<dbReference type="Proteomes" id="UP000593898">
    <property type="component" value="Segment"/>
</dbReference>
<dbReference type="EMBL" id="MT774394">
    <property type="protein sequence ID" value="QOR59907.1"/>
    <property type="molecule type" value="Genomic_DNA"/>
</dbReference>
<name>A0A7M1RZQ8_9CAUD</name>
<dbReference type="KEGG" id="vg:65130523"/>